<name>A0A9X3N808_9ACTN</name>
<evidence type="ECO:0000313" key="2">
    <source>
        <dbReference type="Proteomes" id="UP001147653"/>
    </source>
</evidence>
<comment type="caution">
    <text evidence="1">The sequence shown here is derived from an EMBL/GenBank/DDBJ whole genome shotgun (WGS) entry which is preliminary data.</text>
</comment>
<organism evidence="1 2">
    <name type="scientific">Solirubrobacter phytolaccae</name>
    <dbReference type="NCBI Taxonomy" id="1404360"/>
    <lineage>
        <taxon>Bacteria</taxon>
        <taxon>Bacillati</taxon>
        <taxon>Actinomycetota</taxon>
        <taxon>Thermoleophilia</taxon>
        <taxon>Solirubrobacterales</taxon>
        <taxon>Solirubrobacteraceae</taxon>
        <taxon>Solirubrobacter</taxon>
    </lineage>
</organism>
<proteinExistence type="predicted"/>
<sequence>MRLRSVLEVVTALELTGCRFWVAGGWGVDVLVGKQTREHRDLDLAIDAACEADALTVLGRLGYAIETDQRPARVELGAAGERWVDLHPVRFDDDGRGEQSDLDGGAFEYPVGCFTVGRLGGLVVPCLTAAQQLRFRQGYPLRDVDRHDLALLAGRS</sequence>
<dbReference type="AlphaFoldDB" id="A0A9X3N808"/>
<dbReference type="InterPro" id="IPR019646">
    <property type="entry name" value="Aminoglyc_AdlTrfase"/>
</dbReference>
<accession>A0A9X3N808</accession>
<dbReference type="Gene3D" id="3.30.460.40">
    <property type="match status" value="1"/>
</dbReference>
<reference evidence="1" key="1">
    <citation type="submission" date="2022-10" db="EMBL/GenBank/DDBJ databases">
        <title>The WGS of Solirubrobacter phytolaccae KCTC 29190.</title>
        <authorList>
            <person name="Jiang Z."/>
        </authorList>
    </citation>
    <scope>NUCLEOTIDE SEQUENCE</scope>
    <source>
        <strain evidence="1">KCTC 29190</strain>
    </source>
</reference>
<dbReference type="Proteomes" id="UP001147653">
    <property type="component" value="Unassembled WGS sequence"/>
</dbReference>
<dbReference type="Pfam" id="PF10706">
    <property type="entry name" value="Aminoglyc_resit"/>
    <property type="match status" value="1"/>
</dbReference>
<keyword evidence="2" id="KW-1185">Reference proteome</keyword>
<dbReference type="EMBL" id="JAPDDP010000004">
    <property type="protein sequence ID" value="MDA0179351.1"/>
    <property type="molecule type" value="Genomic_DNA"/>
</dbReference>
<keyword evidence="1" id="KW-0548">Nucleotidyltransferase</keyword>
<protein>
    <submittedName>
        <fullName evidence="1">Aminoglycoside adenylyltransferase</fullName>
    </submittedName>
</protein>
<dbReference type="GO" id="GO:0016779">
    <property type="term" value="F:nucleotidyltransferase activity"/>
    <property type="evidence" value="ECO:0007669"/>
    <property type="project" value="UniProtKB-KW"/>
</dbReference>
<evidence type="ECO:0000313" key="1">
    <source>
        <dbReference type="EMBL" id="MDA0179351.1"/>
    </source>
</evidence>
<dbReference type="RefSeq" id="WP_270023622.1">
    <property type="nucleotide sequence ID" value="NZ_JAPDDP010000004.1"/>
</dbReference>
<keyword evidence="1" id="KW-0808">Transferase</keyword>
<gene>
    <name evidence="1" type="ORF">OJ997_03500</name>
</gene>